<dbReference type="InterPro" id="IPR009057">
    <property type="entry name" value="Homeodomain-like_sf"/>
</dbReference>
<evidence type="ECO:0000256" key="3">
    <source>
        <dbReference type="ARBA" id="ARBA00023163"/>
    </source>
</evidence>
<evidence type="ECO:0000313" key="5">
    <source>
        <dbReference type="EMBL" id="CAG2145034.1"/>
    </source>
</evidence>
<dbReference type="Proteomes" id="UP000672657">
    <property type="component" value="Unassembled WGS sequence"/>
</dbReference>
<dbReference type="PANTHER" id="PTHR46796">
    <property type="entry name" value="HTH-TYPE TRANSCRIPTIONAL ACTIVATOR RHAS-RELATED"/>
    <property type="match status" value="1"/>
</dbReference>
<protein>
    <submittedName>
        <fullName evidence="5">IS5 family transposase IS4811</fullName>
    </submittedName>
</protein>
<proteinExistence type="predicted"/>
<keyword evidence="1" id="KW-0805">Transcription regulation</keyword>
<evidence type="ECO:0000256" key="1">
    <source>
        <dbReference type="ARBA" id="ARBA00023015"/>
    </source>
</evidence>
<gene>
    <name evidence="5" type="ORF">LMG26411_02669</name>
</gene>
<dbReference type="PROSITE" id="PS00041">
    <property type="entry name" value="HTH_ARAC_FAMILY_1"/>
    <property type="match status" value="1"/>
</dbReference>
<keyword evidence="6" id="KW-1185">Reference proteome</keyword>
<reference evidence="5 6" key="1">
    <citation type="submission" date="2021-03" db="EMBL/GenBank/DDBJ databases">
        <authorList>
            <person name="Peeters C."/>
        </authorList>
    </citation>
    <scope>NUCLEOTIDE SEQUENCE [LARGE SCALE GENOMIC DNA]</scope>
    <source>
        <strain evidence="5 6">LMG 26411</strain>
    </source>
</reference>
<keyword evidence="3" id="KW-0804">Transcription</keyword>
<dbReference type="SUPFAM" id="SSF46689">
    <property type="entry name" value="Homeodomain-like"/>
    <property type="match status" value="2"/>
</dbReference>
<dbReference type="InterPro" id="IPR018060">
    <property type="entry name" value="HTH_AraC"/>
</dbReference>
<dbReference type="InterPro" id="IPR050204">
    <property type="entry name" value="AraC_XylS_family_regulators"/>
</dbReference>
<dbReference type="EMBL" id="CAJPVI010000014">
    <property type="protein sequence ID" value="CAG2145034.1"/>
    <property type="molecule type" value="Genomic_DNA"/>
</dbReference>
<dbReference type="InterPro" id="IPR020449">
    <property type="entry name" value="Tscrpt_reg_AraC-type_HTH"/>
</dbReference>
<evidence type="ECO:0000259" key="4">
    <source>
        <dbReference type="PROSITE" id="PS01124"/>
    </source>
</evidence>
<evidence type="ECO:0000313" key="6">
    <source>
        <dbReference type="Proteomes" id="UP000672657"/>
    </source>
</evidence>
<dbReference type="SMART" id="SM00342">
    <property type="entry name" value="HTH_ARAC"/>
    <property type="match status" value="1"/>
</dbReference>
<dbReference type="Pfam" id="PF12852">
    <property type="entry name" value="Cupin_6"/>
    <property type="match status" value="1"/>
</dbReference>
<dbReference type="PROSITE" id="PS01124">
    <property type="entry name" value="HTH_ARAC_FAMILY_2"/>
    <property type="match status" value="1"/>
</dbReference>
<dbReference type="Pfam" id="PF12833">
    <property type="entry name" value="HTH_18"/>
    <property type="match status" value="1"/>
</dbReference>
<dbReference type="PANTHER" id="PTHR46796:SF7">
    <property type="entry name" value="ARAC FAMILY TRANSCRIPTIONAL REGULATOR"/>
    <property type="match status" value="1"/>
</dbReference>
<dbReference type="InterPro" id="IPR018062">
    <property type="entry name" value="HTH_AraC-typ_CS"/>
</dbReference>
<organism evidence="5 6">
    <name type="scientific">Cupriavidus numazuensis</name>
    <dbReference type="NCBI Taxonomy" id="221992"/>
    <lineage>
        <taxon>Bacteria</taxon>
        <taxon>Pseudomonadati</taxon>
        <taxon>Pseudomonadota</taxon>
        <taxon>Betaproteobacteria</taxon>
        <taxon>Burkholderiales</taxon>
        <taxon>Burkholderiaceae</taxon>
        <taxon>Cupriavidus</taxon>
    </lineage>
</organism>
<dbReference type="InterPro" id="IPR032783">
    <property type="entry name" value="AraC_lig"/>
</dbReference>
<dbReference type="Gene3D" id="1.10.10.60">
    <property type="entry name" value="Homeodomain-like"/>
    <property type="match status" value="2"/>
</dbReference>
<evidence type="ECO:0000256" key="2">
    <source>
        <dbReference type="ARBA" id="ARBA00023125"/>
    </source>
</evidence>
<feature type="domain" description="HTH araC/xylS-type" evidence="4">
    <location>
        <begin position="203"/>
        <end position="301"/>
    </location>
</feature>
<name>A0ABN7Q295_9BURK</name>
<keyword evidence="2" id="KW-0238">DNA-binding</keyword>
<sequence>MDPLSDVLSLLRPRSQYYAGFDAAGDWSFDFPAHEGIKFTAVMRGTCWGVTDELEQPVRFDEGDCFLLNSGRRLVLSSDPTLPAQSGEHILGAVGRDGIATHNGGGDVFLISGRFSFADRHAAVLFDALPPVMNIPKASSQAEVLRWSLDQWASELRHPRPGGVLMSTHLAHLMLVQVLRLFLETSSDLPKGWFLALTDRQISPAIASMHAEPARHWTLEELARIAGISRTVFAQRFKALVGSTAMDYLARWRMLLAADRLRSGSENIASIAFSLGYESESAFSTAFKRIMSCSPTQYRRLPSGGPVDDSGRDDPGC</sequence>
<dbReference type="PRINTS" id="PR00032">
    <property type="entry name" value="HTHARAC"/>
</dbReference>
<accession>A0ABN7Q295</accession>
<comment type="caution">
    <text evidence="5">The sequence shown here is derived from an EMBL/GenBank/DDBJ whole genome shotgun (WGS) entry which is preliminary data.</text>
</comment>
<dbReference type="RefSeq" id="WP_211953739.1">
    <property type="nucleotide sequence ID" value="NZ_CAJPVI010000014.1"/>
</dbReference>